<dbReference type="InterPro" id="IPR036700">
    <property type="entry name" value="BOBF_sf"/>
</dbReference>
<organism evidence="3 5">
    <name type="scientific">Paenalcaligenes hominis</name>
    <dbReference type="NCBI Taxonomy" id="643674"/>
    <lineage>
        <taxon>Bacteria</taxon>
        <taxon>Pseudomonadati</taxon>
        <taxon>Pseudomonadota</taxon>
        <taxon>Betaproteobacteria</taxon>
        <taxon>Burkholderiales</taxon>
        <taxon>Alcaligenaceae</taxon>
        <taxon>Paenalcaligenes</taxon>
    </lineage>
</organism>
<evidence type="ECO:0000313" key="3">
    <source>
        <dbReference type="EMBL" id="HJH23312.1"/>
    </source>
</evidence>
<dbReference type="Gene3D" id="2.40.50.200">
    <property type="entry name" value="Bacterial OB-fold"/>
    <property type="match status" value="1"/>
</dbReference>
<dbReference type="EMBL" id="DYTQ01000029">
    <property type="protein sequence ID" value="HJH23312.1"/>
    <property type="molecule type" value="Genomic_DNA"/>
</dbReference>
<sequence length="120" mass="13033">MKKNLVSAMVMTAGLSLSTLSFAQALATPTSLSEAVHTTVAEVLASGQDDQYVSLKGQVSRQLSSEKYMLTDDTGVIQIEIDEKLSRILPLTPPTNVEVFGEVDKKGNTVELDVDYYSVY</sequence>
<dbReference type="AlphaFoldDB" id="A0A9D2VEL1"/>
<evidence type="ECO:0000313" key="6">
    <source>
        <dbReference type="Proteomes" id="UP000783934"/>
    </source>
</evidence>
<dbReference type="Pfam" id="PF04076">
    <property type="entry name" value="BOF"/>
    <property type="match status" value="1"/>
</dbReference>
<accession>A0A9D2VEL1</accession>
<dbReference type="SUPFAM" id="SSF101756">
    <property type="entry name" value="Hypothetical protein YgiW"/>
    <property type="match status" value="1"/>
</dbReference>
<feature type="chain" id="PRO_5038855032" evidence="2">
    <location>
        <begin position="24"/>
        <end position="120"/>
    </location>
</feature>
<reference evidence="4 6" key="1">
    <citation type="submission" date="2020-03" db="EMBL/GenBank/DDBJ databases">
        <title>Genomic Encyclopedia of Type Strains, Phase IV (KMG-IV): sequencing the most valuable type-strain genomes for metagenomic binning, comparative biology and taxonomic classification.</title>
        <authorList>
            <person name="Goeker M."/>
        </authorList>
    </citation>
    <scope>NUCLEOTIDE SEQUENCE [LARGE SCALE GENOMIC DNA]</scope>
    <source>
        <strain evidence="4 6">DSM 26613</strain>
    </source>
</reference>
<evidence type="ECO:0000313" key="4">
    <source>
        <dbReference type="EMBL" id="NJB64564.1"/>
    </source>
</evidence>
<comment type="caution">
    <text evidence="3">The sequence shown here is derived from an EMBL/GenBank/DDBJ whole genome shotgun (WGS) entry which is preliminary data.</text>
</comment>
<dbReference type="Proteomes" id="UP000783934">
    <property type="component" value="Unassembled WGS sequence"/>
</dbReference>
<dbReference type="NCBIfam" id="NF033674">
    <property type="entry name" value="stress_OB_fold"/>
    <property type="match status" value="1"/>
</dbReference>
<dbReference type="Proteomes" id="UP000700248">
    <property type="component" value="Unassembled WGS sequence"/>
</dbReference>
<keyword evidence="1 2" id="KW-0732">Signal</keyword>
<keyword evidence="6" id="KW-1185">Reference proteome</keyword>
<dbReference type="PANTHER" id="PTHR36571">
    <property type="entry name" value="PROTEIN YGIW"/>
    <property type="match status" value="1"/>
</dbReference>
<evidence type="ECO:0000256" key="1">
    <source>
        <dbReference type="ARBA" id="ARBA00022729"/>
    </source>
</evidence>
<reference evidence="3" key="3">
    <citation type="submission" date="2021-09" db="EMBL/GenBank/DDBJ databases">
        <authorList>
            <person name="Gilroy R."/>
        </authorList>
    </citation>
    <scope>NUCLEOTIDE SEQUENCE</scope>
    <source>
        <strain evidence="3">CHK175-13533</strain>
    </source>
</reference>
<protein>
    <submittedName>
        <fullName evidence="3">NirD/YgiW/YdeI family stress tolerance protein</fullName>
    </submittedName>
    <submittedName>
        <fullName evidence="4">Uncharacterized protein (TIGR00156 family)</fullName>
    </submittedName>
</protein>
<evidence type="ECO:0000256" key="2">
    <source>
        <dbReference type="SAM" id="SignalP"/>
    </source>
</evidence>
<evidence type="ECO:0000313" key="5">
    <source>
        <dbReference type="Proteomes" id="UP000700248"/>
    </source>
</evidence>
<feature type="signal peptide" evidence="2">
    <location>
        <begin position="1"/>
        <end position="23"/>
    </location>
</feature>
<reference evidence="3" key="2">
    <citation type="journal article" date="2021" name="PeerJ">
        <title>Extensive microbial diversity within the chicken gut microbiome revealed by metagenomics and culture.</title>
        <authorList>
            <person name="Gilroy R."/>
            <person name="Ravi A."/>
            <person name="Getino M."/>
            <person name="Pursley I."/>
            <person name="Horton D.L."/>
            <person name="Alikhan N.F."/>
            <person name="Baker D."/>
            <person name="Gharbi K."/>
            <person name="Hall N."/>
            <person name="Watson M."/>
            <person name="Adriaenssens E.M."/>
            <person name="Foster-Nyarko E."/>
            <person name="Jarju S."/>
            <person name="Secka A."/>
            <person name="Antonio M."/>
            <person name="Oren A."/>
            <person name="Chaudhuri R.R."/>
            <person name="La Ragione R."/>
            <person name="Hildebrand F."/>
            <person name="Pallen M.J."/>
        </authorList>
    </citation>
    <scope>NUCLEOTIDE SEQUENCE</scope>
    <source>
        <strain evidence="3">CHK175-13533</strain>
    </source>
</reference>
<dbReference type="RefSeq" id="WP_167660722.1">
    <property type="nucleotide sequence ID" value="NZ_BMCQ01000004.1"/>
</dbReference>
<gene>
    <name evidence="4" type="ORF">GGR41_000785</name>
    <name evidence="3" type="ORF">K8U84_02015</name>
</gene>
<dbReference type="InterPro" id="IPR005220">
    <property type="entry name" value="CarO-like"/>
</dbReference>
<dbReference type="EMBL" id="JAATIZ010000001">
    <property type="protein sequence ID" value="NJB64564.1"/>
    <property type="molecule type" value="Genomic_DNA"/>
</dbReference>
<proteinExistence type="predicted"/>
<name>A0A9D2VEL1_9BURK</name>
<dbReference type="PANTHER" id="PTHR36571:SF1">
    <property type="entry name" value="PROTEIN YGIW"/>
    <property type="match status" value="1"/>
</dbReference>